<dbReference type="Proteomes" id="UP000824134">
    <property type="component" value="Unassembled WGS sequence"/>
</dbReference>
<feature type="binding site" evidence="18">
    <location>
        <begin position="201"/>
        <end position="202"/>
    </location>
    <ligand>
        <name>2-[(2R,5Z)-2-carboxy-4-methylthiazol-5(2H)-ylidene]ethyl phosphate</name>
        <dbReference type="ChEBI" id="CHEBI:62899"/>
    </ligand>
</feature>
<comment type="caution">
    <text evidence="22">The sequence shown here is derived from an EMBL/GenBank/DDBJ whole genome shotgun (WGS) entry which is preliminary data.</text>
</comment>
<feature type="binding site" evidence="18">
    <location>
        <position position="76"/>
    </location>
    <ligand>
        <name>4-amino-2-methyl-5-(diphosphooxymethyl)pyrimidine</name>
        <dbReference type="ChEBI" id="CHEBI:57841"/>
    </ligand>
</feature>
<dbReference type="NCBIfam" id="NF011301">
    <property type="entry name" value="PRK14713.1"/>
    <property type="match status" value="1"/>
</dbReference>
<reference evidence="22" key="2">
    <citation type="submission" date="2021-04" db="EMBL/GenBank/DDBJ databases">
        <authorList>
            <person name="Gilroy R."/>
        </authorList>
    </citation>
    <scope>NUCLEOTIDE SEQUENCE</scope>
    <source>
        <strain evidence="22">ChiHjej12B11-9195</strain>
    </source>
</reference>
<dbReference type="InterPro" id="IPR004399">
    <property type="entry name" value="HMP/HMP-P_kinase_dom"/>
</dbReference>
<reference evidence="22" key="1">
    <citation type="journal article" date="2021" name="PeerJ">
        <title>Extensive microbial diversity within the chicken gut microbiome revealed by metagenomics and culture.</title>
        <authorList>
            <person name="Gilroy R."/>
            <person name="Ravi A."/>
            <person name="Getino M."/>
            <person name="Pursley I."/>
            <person name="Horton D.L."/>
            <person name="Alikhan N.F."/>
            <person name="Baker D."/>
            <person name="Gharbi K."/>
            <person name="Hall N."/>
            <person name="Watson M."/>
            <person name="Adriaenssens E.M."/>
            <person name="Foster-Nyarko E."/>
            <person name="Jarju S."/>
            <person name="Secka A."/>
            <person name="Antonio M."/>
            <person name="Oren A."/>
            <person name="Chaudhuri R.R."/>
            <person name="La Ragione R."/>
            <person name="Hildebrand F."/>
            <person name="Pallen M.J."/>
        </authorList>
    </citation>
    <scope>NUCLEOTIDE SEQUENCE</scope>
    <source>
        <strain evidence="22">ChiHjej12B11-9195</strain>
    </source>
</reference>
<accession>A0A9D1ZVE1</accession>
<dbReference type="GO" id="GO:0008902">
    <property type="term" value="F:hydroxymethylpyrimidine kinase activity"/>
    <property type="evidence" value="ECO:0007669"/>
    <property type="project" value="UniProtKB-EC"/>
</dbReference>
<evidence type="ECO:0000256" key="16">
    <source>
        <dbReference type="ARBA" id="ARBA00047851"/>
    </source>
</evidence>
<comment type="function">
    <text evidence="4">Catalyzes the phosphorylation of hydroxymethylpyrimidine phosphate (HMP-P) to HMP-PP, and of HMP to HMP-P.</text>
</comment>
<dbReference type="EMBL" id="DXCN01000032">
    <property type="protein sequence ID" value="HIY94749.1"/>
    <property type="molecule type" value="Genomic_DNA"/>
</dbReference>
<evidence type="ECO:0000313" key="23">
    <source>
        <dbReference type="Proteomes" id="UP000824134"/>
    </source>
</evidence>
<evidence type="ECO:0000256" key="4">
    <source>
        <dbReference type="ARBA" id="ARBA00003848"/>
    </source>
</evidence>
<dbReference type="Pfam" id="PF02581">
    <property type="entry name" value="TMP-TENI"/>
    <property type="match status" value="1"/>
</dbReference>
<dbReference type="NCBIfam" id="NF007070">
    <property type="entry name" value="PRK09517.1"/>
    <property type="match status" value="1"/>
</dbReference>
<dbReference type="GO" id="GO:0008972">
    <property type="term" value="F:phosphomethylpyrimidine kinase activity"/>
    <property type="evidence" value="ECO:0007669"/>
    <property type="project" value="UniProtKB-EC"/>
</dbReference>
<dbReference type="InterPro" id="IPR013785">
    <property type="entry name" value="Aldolase_TIM"/>
</dbReference>
<dbReference type="Gene3D" id="3.40.1190.20">
    <property type="match status" value="1"/>
</dbReference>
<feature type="binding site" evidence="18">
    <location>
        <position position="150"/>
    </location>
    <ligand>
        <name>4-amino-2-methyl-5-(diphosphooxymethyl)pyrimidine</name>
        <dbReference type="ChEBI" id="CHEBI:57841"/>
    </ligand>
</feature>
<dbReference type="Gene3D" id="1.20.910.10">
    <property type="entry name" value="Heme oxygenase-like"/>
    <property type="match status" value="1"/>
</dbReference>
<keyword evidence="13 18" id="KW-0784">Thiamine biosynthesis</keyword>
<comment type="similarity">
    <text evidence="18">Belongs to the thiamine-phosphate synthase family.</text>
</comment>
<dbReference type="InterPro" id="IPR036206">
    <property type="entry name" value="ThiamineP_synth_sf"/>
</dbReference>
<dbReference type="CDD" id="cd19365">
    <property type="entry name" value="TenA_C-like"/>
    <property type="match status" value="1"/>
</dbReference>
<comment type="pathway">
    <text evidence="6 18">Cofactor biosynthesis; thiamine diphosphate biosynthesis; thiamine phosphate from 4-amino-2-methyl-5-diphosphomethylpyrimidine and 4-methyl-5-(2-phosphoethyl)-thiazole: step 1/1.</text>
</comment>
<evidence type="ECO:0000256" key="5">
    <source>
        <dbReference type="ARBA" id="ARBA00004769"/>
    </source>
</evidence>
<feature type="binding site" evidence="18">
    <location>
        <position position="77"/>
    </location>
    <ligand>
        <name>Mg(2+)</name>
        <dbReference type="ChEBI" id="CHEBI:18420"/>
    </ligand>
</feature>
<dbReference type="InterPro" id="IPR022998">
    <property type="entry name" value="ThiamineP_synth_TenI"/>
</dbReference>
<dbReference type="SUPFAM" id="SSF53613">
    <property type="entry name" value="Ribokinase-like"/>
    <property type="match status" value="1"/>
</dbReference>
<feature type="domain" description="Pyridoxamine kinase/Phosphomethylpyrimidine kinase" evidence="21">
    <location>
        <begin position="242"/>
        <end position="489"/>
    </location>
</feature>
<evidence type="ECO:0000256" key="8">
    <source>
        <dbReference type="ARBA" id="ARBA00022723"/>
    </source>
</evidence>
<feature type="domain" description="Thiaminase-2/PQQC" evidence="20">
    <location>
        <begin position="538"/>
        <end position="730"/>
    </location>
</feature>
<dbReference type="InterPro" id="IPR016084">
    <property type="entry name" value="Haem_Oase-like_multi-hlx"/>
</dbReference>
<evidence type="ECO:0000256" key="14">
    <source>
        <dbReference type="ARBA" id="ARBA00023268"/>
    </source>
</evidence>
<dbReference type="Pfam" id="PF03070">
    <property type="entry name" value="TENA_THI-4"/>
    <property type="match status" value="1"/>
</dbReference>
<evidence type="ECO:0000259" key="19">
    <source>
        <dbReference type="Pfam" id="PF02581"/>
    </source>
</evidence>
<evidence type="ECO:0000256" key="12">
    <source>
        <dbReference type="ARBA" id="ARBA00022842"/>
    </source>
</evidence>
<dbReference type="InterPro" id="IPR004305">
    <property type="entry name" value="Thiaminase-2/PQQC"/>
</dbReference>
<dbReference type="GO" id="GO:0005829">
    <property type="term" value="C:cytosol"/>
    <property type="evidence" value="ECO:0007669"/>
    <property type="project" value="TreeGrafter"/>
</dbReference>
<evidence type="ECO:0000259" key="21">
    <source>
        <dbReference type="Pfam" id="PF08543"/>
    </source>
</evidence>
<dbReference type="EC" id="2.5.1.3" evidence="18"/>
<evidence type="ECO:0000256" key="9">
    <source>
        <dbReference type="ARBA" id="ARBA00022741"/>
    </source>
</evidence>
<evidence type="ECO:0000256" key="17">
    <source>
        <dbReference type="ARBA" id="ARBA00047883"/>
    </source>
</evidence>
<evidence type="ECO:0000259" key="20">
    <source>
        <dbReference type="Pfam" id="PF03070"/>
    </source>
</evidence>
<feature type="binding site" evidence="18">
    <location>
        <position position="114"/>
    </location>
    <ligand>
        <name>4-amino-2-methyl-5-(diphosphooxymethyl)pyrimidine</name>
        <dbReference type="ChEBI" id="CHEBI:57841"/>
    </ligand>
</feature>
<dbReference type="NCBIfam" id="TIGR00693">
    <property type="entry name" value="thiE"/>
    <property type="match status" value="1"/>
</dbReference>
<keyword evidence="9" id="KW-0547">Nucleotide-binding</keyword>
<dbReference type="PANTHER" id="PTHR20858">
    <property type="entry name" value="PHOSPHOMETHYLPYRIMIDINE KINASE"/>
    <property type="match status" value="1"/>
</dbReference>
<comment type="catalytic activity">
    <reaction evidence="17 18">
        <text>2-[(2R,5Z)-2-carboxy-4-methylthiazol-5(2H)-ylidene]ethyl phosphate + 4-amino-2-methyl-5-(diphosphooxymethyl)pyrimidine + 2 H(+) = thiamine phosphate + CO2 + diphosphate</text>
        <dbReference type="Rhea" id="RHEA:47844"/>
        <dbReference type="ChEBI" id="CHEBI:15378"/>
        <dbReference type="ChEBI" id="CHEBI:16526"/>
        <dbReference type="ChEBI" id="CHEBI:33019"/>
        <dbReference type="ChEBI" id="CHEBI:37575"/>
        <dbReference type="ChEBI" id="CHEBI:57841"/>
        <dbReference type="ChEBI" id="CHEBI:62899"/>
        <dbReference type="EC" id="2.5.1.3"/>
    </reaction>
</comment>
<evidence type="ECO:0000256" key="10">
    <source>
        <dbReference type="ARBA" id="ARBA00022777"/>
    </source>
</evidence>
<dbReference type="InterPro" id="IPR029056">
    <property type="entry name" value="Ribokinase-like"/>
</dbReference>
<dbReference type="AlphaFoldDB" id="A0A9D1ZVE1"/>
<comment type="catalytic activity">
    <reaction evidence="2">
        <text>4-amino-2-methyl-5-(phosphooxymethyl)pyrimidine + ATP = 4-amino-2-methyl-5-(diphosphooxymethyl)pyrimidine + ADP</text>
        <dbReference type="Rhea" id="RHEA:19893"/>
        <dbReference type="ChEBI" id="CHEBI:30616"/>
        <dbReference type="ChEBI" id="CHEBI:57841"/>
        <dbReference type="ChEBI" id="CHEBI:58354"/>
        <dbReference type="ChEBI" id="CHEBI:456216"/>
        <dbReference type="EC" id="2.7.4.7"/>
    </reaction>
</comment>
<feature type="binding site" evidence="18">
    <location>
        <begin position="147"/>
        <end position="149"/>
    </location>
    <ligand>
        <name>2-[(2R,5Z)-2-carboxy-4-methylthiazol-5(2H)-ylidene]ethyl phosphate</name>
        <dbReference type="ChEBI" id="CHEBI:62899"/>
    </ligand>
</feature>
<evidence type="ECO:0000256" key="1">
    <source>
        <dbReference type="ARBA" id="ARBA00000151"/>
    </source>
</evidence>
<dbReference type="Pfam" id="PF08543">
    <property type="entry name" value="Phos_pyr_kin"/>
    <property type="match status" value="1"/>
</dbReference>
<evidence type="ECO:0000256" key="13">
    <source>
        <dbReference type="ARBA" id="ARBA00022977"/>
    </source>
</evidence>
<dbReference type="SUPFAM" id="SSF51391">
    <property type="entry name" value="Thiamin phosphate synthase"/>
    <property type="match status" value="1"/>
</dbReference>
<comment type="catalytic activity">
    <reaction evidence="1">
        <text>4-amino-5-hydroxymethyl-2-methylpyrimidine + ATP = 4-amino-2-methyl-5-(phosphooxymethyl)pyrimidine + ADP + H(+)</text>
        <dbReference type="Rhea" id="RHEA:23096"/>
        <dbReference type="ChEBI" id="CHEBI:15378"/>
        <dbReference type="ChEBI" id="CHEBI:16892"/>
        <dbReference type="ChEBI" id="CHEBI:30616"/>
        <dbReference type="ChEBI" id="CHEBI:58354"/>
        <dbReference type="ChEBI" id="CHEBI:456216"/>
        <dbReference type="EC" id="2.7.1.49"/>
    </reaction>
</comment>
<evidence type="ECO:0000256" key="3">
    <source>
        <dbReference type="ARBA" id="ARBA00003814"/>
    </source>
</evidence>
<dbReference type="CDD" id="cd00564">
    <property type="entry name" value="TMP_TenI"/>
    <property type="match status" value="1"/>
</dbReference>
<dbReference type="GO" id="GO:0004789">
    <property type="term" value="F:thiamine-phosphate diphosphorylase activity"/>
    <property type="evidence" value="ECO:0007669"/>
    <property type="project" value="UniProtKB-UniRule"/>
</dbReference>
<dbReference type="Gene3D" id="3.20.20.70">
    <property type="entry name" value="Aldolase class I"/>
    <property type="match status" value="1"/>
</dbReference>
<keyword evidence="14" id="KW-0511">Multifunctional enzyme</keyword>
<feature type="binding site" evidence="18">
    <location>
        <begin position="45"/>
        <end position="49"/>
    </location>
    <ligand>
        <name>4-amino-2-methyl-5-(diphosphooxymethyl)pyrimidine</name>
        <dbReference type="ChEBI" id="CHEBI:57841"/>
    </ligand>
</feature>
<evidence type="ECO:0000256" key="2">
    <source>
        <dbReference type="ARBA" id="ARBA00000565"/>
    </source>
</evidence>
<organism evidence="22 23">
    <name type="scientific">Candidatus Rothia avicola</name>
    <dbReference type="NCBI Taxonomy" id="2840478"/>
    <lineage>
        <taxon>Bacteria</taxon>
        <taxon>Bacillati</taxon>
        <taxon>Actinomycetota</taxon>
        <taxon>Actinomycetes</taxon>
        <taxon>Micrococcales</taxon>
        <taxon>Micrococcaceae</taxon>
        <taxon>Rothia</taxon>
    </lineage>
</organism>
<keyword evidence="7 18" id="KW-0808">Transferase</keyword>
<evidence type="ECO:0000256" key="18">
    <source>
        <dbReference type="HAMAP-Rule" id="MF_00097"/>
    </source>
</evidence>
<dbReference type="CDD" id="cd01169">
    <property type="entry name" value="HMPP_kinase"/>
    <property type="match status" value="1"/>
</dbReference>
<feature type="domain" description="Thiamine phosphate synthase/TenI" evidence="19">
    <location>
        <begin position="15"/>
        <end position="204"/>
    </location>
</feature>
<dbReference type="GO" id="GO:0000287">
    <property type="term" value="F:magnesium ion binding"/>
    <property type="evidence" value="ECO:0007669"/>
    <property type="project" value="UniProtKB-UniRule"/>
</dbReference>
<dbReference type="GO" id="GO:0009229">
    <property type="term" value="P:thiamine diphosphate biosynthetic process"/>
    <property type="evidence" value="ECO:0007669"/>
    <property type="project" value="UniProtKB-UniRule"/>
</dbReference>
<keyword evidence="12 18" id="KW-0460">Magnesium</keyword>
<evidence type="ECO:0000256" key="6">
    <source>
        <dbReference type="ARBA" id="ARBA00005165"/>
    </source>
</evidence>
<sequence length="737" mass="77459">MTVAPTERTSVDWSLYLVTDPSFQPAEHLTTHVLRAIEGGVSVVQLRDKQASDEQLEVQARALARAVGGRVPIFVNDRVQLALSLGLHLHIGQSDMPYVQARQLLPEHLMIGLSIENRDQLEDCIAQCTAAGVRLPDVVGLGPLVETPTKPDAAPALGIAGITELAQRATAAGIASVAIGGIQLDNAAELAATGVNGICVVSALMGASEPELTAARLRGLFTAKGSQRSRPVPNILSIAGTDPSGGAGASADLKSIAAAGGYGMSAITALVAQNTLGVRAIEVPPTDFLRAQLDAVSDDVRIDAVKIGMLGSVDIIGTVAAWLDDNPQQVVVLDPVMIATSGDRLLEPAAEEALRDFSHRATVLTPNTPELAILAQEQPPATWDDACQMAQRVATRYGAAVIVKSGHLTGSEAGNAVVTADGVQAVFSRQRLATANTHGTGCSLSSALATRLGAGDSLEEALSWVTAWLHGAIATSDRLQVGAGHGPVNHFWNLWAGSVAADATPLPLGAFADVAAPAPLIPVAGPHTAALWEMTGGLWERITALPFICQLADGTLPAEDFTFYQDQDALYLREYSRALALLSAKAPTSEQQVFWARGAAECITVESLLHESWLGSDYVSAGPSPVTRAYTDFLIASAGVQDYAIAAAAVLPCYWLYAEIGELLAASNTPDHPYTAWLSMYGSADFRASVEQALSYVEAALEEAPPRVRSLAAQAYQQASAHELHFFDQAHRRTLSV</sequence>
<comment type="catalytic activity">
    <reaction evidence="16 18">
        <text>2-(2-carboxy-4-methylthiazol-5-yl)ethyl phosphate + 4-amino-2-methyl-5-(diphosphooxymethyl)pyrimidine + 2 H(+) = thiamine phosphate + CO2 + diphosphate</text>
        <dbReference type="Rhea" id="RHEA:47848"/>
        <dbReference type="ChEBI" id="CHEBI:15378"/>
        <dbReference type="ChEBI" id="CHEBI:16526"/>
        <dbReference type="ChEBI" id="CHEBI:33019"/>
        <dbReference type="ChEBI" id="CHEBI:37575"/>
        <dbReference type="ChEBI" id="CHEBI:57841"/>
        <dbReference type="ChEBI" id="CHEBI:62890"/>
        <dbReference type="EC" id="2.5.1.3"/>
    </reaction>
</comment>
<dbReference type="GO" id="GO:0005524">
    <property type="term" value="F:ATP binding"/>
    <property type="evidence" value="ECO:0007669"/>
    <property type="project" value="UniProtKB-KW"/>
</dbReference>
<dbReference type="FunFam" id="3.40.1190.20:FF:000003">
    <property type="entry name" value="Phosphomethylpyrimidine kinase ThiD"/>
    <property type="match status" value="1"/>
</dbReference>
<evidence type="ECO:0000256" key="11">
    <source>
        <dbReference type="ARBA" id="ARBA00022840"/>
    </source>
</evidence>
<protein>
    <recommendedName>
        <fullName evidence="18">Thiamine-phosphate synthase</fullName>
        <shortName evidence="18">TP synthase</shortName>
        <shortName evidence="18">TPS</shortName>
        <ecNumber evidence="18">2.5.1.3</ecNumber>
    </recommendedName>
    <alternativeName>
        <fullName evidence="18">Thiamine-phosphate pyrophosphorylase</fullName>
        <shortName evidence="18">TMP pyrophosphorylase</shortName>
        <shortName evidence="18">TMP-PPase</shortName>
    </alternativeName>
</protein>
<comment type="function">
    <text evidence="3 18">Condenses 4-methyl-5-(beta-hydroxyethyl)thiazole monophosphate (THZ-P) and 2-methyl-4-amino-5-hydroxymethyl pyrimidine pyrophosphate (HMP-PP) to form thiamine monophosphate (TMP).</text>
</comment>
<dbReference type="SUPFAM" id="SSF48613">
    <property type="entry name" value="Heme oxygenase-like"/>
    <property type="match status" value="1"/>
</dbReference>
<evidence type="ECO:0000256" key="15">
    <source>
        <dbReference type="ARBA" id="ARBA00047334"/>
    </source>
</evidence>
<dbReference type="NCBIfam" id="TIGR00097">
    <property type="entry name" value="HMP-P_kinase"/>
    <property type="match status" value="1"/>
</dbReference>
<comment type="cofactor">
    <cofactor evidence="18">
        <name>Mg(2+)</name>
        <dbReference type="ChEBI" id="CHEBI:18420"/>
    </cofactor>
    <text evidence="18">Binds 1 Mg(2+) ion per subunit.</text>
</comment>
<name>A0A9D1ZVE1_9MICC</name>
<dbReference type="InterPro" id="IPR034291">
    <property type="entry name" value="TMP_synthase"/>
</dbReference>
<dbReference type="PANTHER" id="PTHR20858:SF17">
    <property type="entry name" value="HYDROXYMETHYLPYRIMIDINE_PHOSPHOMETHYLPYRIMIDINE KINASE THI20-RELATED"/>
    <property type="match status" value="1"/>
</dbReference>
<comment type="pathway">
    <text evidence="5">Cofactor biosynthesis; thiamine diphosphate biosynthesis; 4-amino-2-methyl-5-diphosphomethylpyrimidine from 5-amino-1-(5-phospho-D-ribosyl)imidazole: step 3/3.</text>
</comment>
<feature type="binding site" evidence="18">
    <location>
        <position position="95"/>
    </location>
    <ligand>
        <name>Mg(2+)</name>
        <dbReference type="ChEBI" id="CHEBI:18420"/>
    </ligand>
</feature>
<keyword evidence="10 22" id="KW-0418">Kinase</keyword>
<keyword evidence="8 18" id="KW-0479">Metal-binding</keyword>
<evidence type="ECO:0000313" key="22">
    <source>
        <dbReference type="EMBL" id="HIY94749.1"/>
    </source>
</evidence>
<feature type="binding site" evidence="18">
    <location>
        <position position="181"/>
    </location>
    <ligand>
        <name>2-[(2R,5Z)-2-carboxy-4-methylthiazol-5(2H)-ylidene]ethyl phosphate</name>
        <dbReference type="ChEBI" id="CHEBI:62899"/>
    </ligand>
</feature>
<gene>
    <name evidence="18" type="primary">thiE</name>
    <name evidence="22" type="ORF">H9821_03660</name>
</gene>
<dbReference type="GO" id="GO:0009228">
    <property type="term" value="P:thiamine biosynthetic process"/>
    <property type="evidence" value="ECO:0007669"/>
    <property type="project" value="UniProtKB-KW"/>
</dbReference>
<proteinExistence type="inferred from homology"/>
<keyword evidence="11" id="KW-0067">ATP-binding</keyword>
<evidence type="ECO:0000256" key="7">
    <source>
        <dbReference type="ARBA" id="ARBA00022679"/>
    </source>
</evidence>
<comment type="catalytic activity">
    <reaction evidence="15 18">
        <text>4-methyl-5-(2-phosphooxyethyl)-thiazole + 4-amino-2-methyl-5-(diphosphooxymethyl)pyrimidine + H(+) = thiamine phosphate + diphosphate</text>
        <dbReference type="Rhea" id="RHEA:22328"/>
        <dbReference type="ChEBI" id="CHEBI:15378"/>
        <dbReference type="ChEBI" id="CHEBI:33019"/>
        <dbReference type="ChEBI" id="CHEBI:37575"/>
        <dbReference type="ChEBI" id="CHEBI:57841"/>
        <dbReference type="ChEBI" id="CHEBI:58296"/>
        <dbReference type="EC" id="2.5.1.3"/>
    </reaction>
</comment>
<dbReference type="InterPro" id="IPR013749">
    <property type="entry name" value="PM/HMP-P_kinase-1"/>
</dbReference>
<dbReference type="HAMAP" id="MF_00097">
    <property type="entry name" value="TMP_synthase"/>
    <property type="match status" value="1"/>
</dbReference>